<dbReference type="PANTHER" id="PTHR42985:SF40">
    <property type="entry name" value="LD47995P-RELATED"/>
    <property type="match status" value="1"/>
</dbReference>
<sequence>MIGHRPLRPRVRLQHPRSITLNLLAISIATWMLAISPAISHAQTERDEWLKWSELPPIPNSLGVAGPFVGVHGDALIVAGGANFPTPVWESDKVWHDSIYVLPRSSESSTDDGPQWIEAGKLPSPTAYGASVSIPSSESAHHGVLCLGGNDSDATFRDVYLLRWDPSSRLIERIDFPALPEPCVHASAQLIGKTVYVVGGQSGSDLSTATSHLWALDLSQSDDPASLVWARLADCPGPPRALHVTAAQHDGYETCLYSISGRRQSQSSVEFLTDNWAYRPSTNAWQQKADVPQSVMAGTATHIGQSHIVVLGGDDGSLFGQADQLKDDHPGFPKKTFAYHTITDTWTEAGTSPANHVTTTAVHWGDSVIVASGEVRPRVRSPAVYQIELAESERSFGTLNYIVLFAYLISMLGVGVYFARRNRTTDDYFRGGSQIPWWAAGCSIFATMLSSVTFTGIPSKSYAQDWTYSIGNFTIPLVAFIAVYVAMPFFRRIDATSAYEYLEKRFNRMVRWFGSLSFSLFHVFRMAVVMSLTGLALSVATPLTPQQAVLLMGGLSIAYCTLGGIEAVIWTDTIQTVVLLGGAFLAIVLMLMGTDGGFGGSWGHAMDADKMRLANLHFSPTHAQIALWVIVVGAIGQNLSSYTADQAVVQRYMTTASQSLAARSIWTNAVLTIPATILFFGIGTALHGFYHSHPERLSPAITTDQVFPLFIAREMPIGLAGLIVAGVFAAAQSTVSTSMNSTATALVTDFFRPLRLCRSERGYLIAARTLTFLLGVLGTLLGLVFVDPSIKSLFDTFIVVIGLFMGVLGGLFVLGGLTTRANSIGAMVGATIGAATMFTLWRFTDVNGYLYTTCGITSCFASGYLASLLTSPPTDSLAGLTIHTLGTSASAATVASVES</sequence>
<dbReference type="GO" id="GO:0015293">
    <property type="term" value="F:symporter activity"/>
    <property type="evidence" value="ECO:0007669"/>
    <property type="project" value="TreeGrafter"/>
</dbReference>
<evidence type="ECO:0000256" key="3">
    <source>
        <dbReference type="ARBA" id="ARBA00022448"/>
    </source>
</evidence>
<dbReference type="AlphaFoldDB" id="M2AVH1"/>
<keyword evidence="9 11" id="KW-0472">Membrane</keyword>
<dbReference type="Pfam" id="PF24996">
    <property type="entry name" value="NANM"/>
    <property type="match status" value="1"/>
</dbReference>
<dbReference type="InterPro" id="IPR001734">
    <property type="entry name" value="Na/solute_symporter"/>
</dbReference>
<keyword evidence="4" id="KW-1003">Cell membrane</keyword>
<evidence type="ECO:0000313" key="12">
    <source>
        <dbReference type="EMBL" id="EMB16722.1"/>
    </source>
</evidence>
<feature type="transmembrane region" description="Helical" evidence="11">
    <location>
        <begin position="762"/>
        <end position="785"/>
    </location>
</feature>
<dbReference type="GO" id="GO:0006814">
    <property type="term" value="P:sodium ion transport"/>
    <property type="evidence" value="ECO:0007669"/>
    <property type="project" value="UniProtKB-KW"/>
</dbReference>
<dbReference type="NCBIfam" id="TIGR00813">
    <property type="entry name" value="sss"/>
    <property type="match status" value="1"/>
</dbReference>
<feature type="transmembrane region" description="Helical" evidence="11">
    <location>
        <begin position="665"/>
        <end position="690"/>
    </location>
</feature>
<organism evidence="12 13">
    <name type="scientific">Rhodopirellula europaea 6C</name>
    <dbReference type="NCBI Taxonomy" id="1263867"/>
    <lineage>
        <taxon>Bacteria</taxon>
        <taxon>Pseudomonadati</taxon>
        <taxon>Planctomycetota</taxon>
        <taxon>Planctomycetia</taxon>
        <taxon>Pirellulales</taxon>
        <taxon>Pirellulaceae</taxon>
        <taxon>Rhodopirellula</taxon>
    </lineage>
</organism>
<dbReference type="EMBL" id="ANMO01000117">
    <property type="protein sequence ID" value="EMB16722.1"/>
    <property type="molecule type" value="Genomic_DNA"/>
</dbReference>
<evidence type="ECO:0000256" key="9">
    <source>
        <dbReference type="ARBA" id="ARBA00023136"/>
    </source>
</evidence>
<feature type="transmembrane region" description="Helical" evidence="11">
    <location>
        <begin position="435"/>
        <end position="457"/>
    </location>
</feature>
<evidence type="ECO:0000256" key="6">
    <source>
        <dbReference type="ARBA" id="ARBA00022989"/>
    </source>
</evidence>
<dbReference type="Gene3D" id="2.120.10.80">
    <property type="entry name" value="Kelch-type beta propeller"/>
    <property type="match status" value="1"/>
</dbReference>
<keyword evidence="10" id="KW-0739">Sodium transport</keyword>
<evidence type="ECO:0000313" key="13">
    <source>
        <dbReference type="Proteomes" id="UP000011529"/>
    </source>
</evidence>
<keyword evidence="5 11" id="KW-0812">Transmembrane</keyword>
<dbReference type="Proteomes" id="UP000011529">
    <property type="component" value="Unassembled WGS sequence"/>
</dbReference>
<feature type="transmembrane region" description="Helical" evidence="11">
    <location>
        <begin position="849"/>
        <end position="869"/>
    </location>
</feature>
<feature type="transmembrane region" description="Helical" evidence="11">
    <location>
        <begin position="399"/>
        <end position="419"/>
    </location>
</feature>
<feature type="transmembrane region" description="Helical" evidence="11">
    <location>
        <begin position="710"/>
        <end position="731"/>
    </location>
</feature>
<dbReference type="InterPro" id="IPR038377">
    <property type="entry name" value="Na/Glc_symporter_sf"/>
</dbReference>
<dbReference type="Pfam" id="PF00474">
    <property type="entry name" value="SSF"/>
    <property type="match status" value="1"/>
</dbReference>
<dbReference type="InterPro" id="IPR056734">
    <property type="entry name" value="NANM"/>
</dbReference>
<evidence type="ECO:0000256" key="1">
    <source>
        <dbReference type="ARBA" id="ARBA00004651"/>
    </source>
</evidence>
<dbReference type="PANTHER" id="PTHR42985">
    <property type="entry name" value="SODIUM-COUPLED MONOCARBOXYLATE TRANSPORTER"/>
    <property type="match status" value="1"/>
</dbReference>
<comment type="caution">
    <text evidence="12">The sequence shown here is derived from an EMBL/GenBank/DDBJ whole genome shotgun (WGS) entry which is preliminary data.</text>
</comment>
<evidence type="ECO:0000256" key="11">
    <source>
        <dbReference type="SAM" id="Phobius"/>
    </source>
</evidence>
<protein>
    <submittedName>
        <fullName evidence="12">Sodium/solute symporter, subgroup</fullName>
    </submittedName>
</protein>
<comment type="similarity">
    <text evidence="2">Belongs to the sodium:solute symporter (SSF) (TC 2.A.21) family.</text>
</comment>
<evidence type="ECO:0000256" key="8">
    <source>
        <dbReference type="ARBA" id="ARBA00023065"/>
    </source>
</evidence>
<feature type="transmembrane region" description="Helical" evidence="11">
    <location>
        <begin position="577"/>
        <end position="605"/>
    </location>
</feature>
<name>M2AVH1_9BACT</name>
<feature type="transmembrane region" description="Helical" evidence="11">
    <location>
        <begin position="549"/>
        <end position="570"/>
    </location>
</feature>
<evidence type="ECO:0000256" key="4">
    <source>
        <dbReference type="ARBA" id="ARBA00022475"/>
    </source>
</evidence>
<keyword evidence="3" id="KW-0813">Transport</keyword>
<dbReference type="SUPFAM" id="SSF117281">
    <property type="entry name" value="Kelch motif"/>
    <property type="match status" value="1"/>
</dbReference>
<evidence type="ECO:0000256" key="7">
    <source>
        <dbReference type="ARBA" id="ARBA00023053"/>
    </source>
</evidence>
<evidence type="ECO:0000256" key="2">
    <source>
        <dbReference type="ARBA" id="ARBA00006434"/>
    </source>
</evidence>
<gene>
    <name evidence="12" type="ORF">RE6C_02537</name>
</gene>
<keyword evidence="13" id="KW-1185">Reference proteome</keyword>
<dbReference type="CDD" id="cd11495">
    <property type="entry name" value="SLC5sbd_NIS-like_u3"/>
    <property type="match status" value="1"/>
</dbReference>
<comment type="subcellular location">
    <subcellularLocation>
        <location evidence="1">Cell membrane</location>
        <topology evidence="1">Multi-pass membrane protein</topology>
    </subcellularLocation>
</comment>
<dbReference type="InterPro" id="IPR015915">
    <property type="entry name" value="Kelch-typ_b-propeller"/>
</dbReference>
<dbReference type="InterPro" id="IPR051163">
    <property type="entry name" value="Sodium:Solute_Symporter_SSF"/>
</dbReference>
<keyword evidence="8" id="KW-0406">Ion transport</keyword>
<reference evidence="12" key="2">
    <citation type="journal article" date="2013" name="Mar. Genomics">
        <title>Expression of sulfatases in Rhodopirellula baltica and the diversity of sulfatases in the genus Rhodopirellula.</title>
        <authorList>
            <person name="Wegner C.E."/>
            <person name="Richter-Heitmann T."/>
            <person name="Klindworth A."/>
            <person name="Klockow C."/>
            <person name="Richter M."/>
            <person name="Achstetter T."/>
            <person name="Glockner F.O."/>
            <person name="Harder J."/>
        </authorList>
    </citation>
    <scope>NUCLEOTIDE SEQUENCE [LARGE SCALE GENOMIC DNA]</scope>
    <source>
        <strain evidence="12">6C</strain>
    </source>
</reference>
<dbReference type="PROSITE" id="PS50283">
    <property type="entry name" value="NA_SOLUT_SYMP_3"/>
    <property type="match status" value="1"/>
</dbReference>
<keyword evidence="6 11" id="KW-1133">Transmembrane helix</keyword>
<dbReference type="Gene3D" id="1.20.1730.10">
    <property type="entry name" value="Sodium/glucose cotransporter"/>
    <property type="match status" value="1"/>
</dbReference>
<evidence type="ECO:0000256" key="5">
    <source>
        <dbReference type="ARBA" id="ARBA00022692"/>
    </source>
</evidence>
<feature type="transmembrane region" description="Helical" evidence="11">
    <location>
        <begin position="797"/>
        <end position="817"/>
    </location>
</feature>
<feature type="transmembrane region" description="Helical" evidence="11">
    <location>
        <begin position="510"/>
        <end position="537"/>
    </location>
</feature>
<dbReference type="PATRIC" id="fig|1263867.3.peg.2704"/>
<dbReference type="GO" id="GO:0005886">
    <property type="term" value="C:plasma membrane"/>
    <property type="evidence" value="ECO:0007669"/>
    <property type="project" value="UniProtKB-SubCell"/>
</dbReference>
<feature type="transmembrane region" description="Helical" evidence="11">
    <location>
        <begin position="625"/>
        <end position="644"/>
    </location>
</feature>
<keyword evidence="7" id="KW-0915">Sodium</keyword>
<feature type="transmembrane region" description="Helical" evidence="11">
    <location>
        <begin position="469"/>
        <end position="490"/>
    </location>
</feature>
<accession>M2AVH1</accession>
<proteinExistence type="inferred from homology"/>
<evidence type="ECO:0000256" key="10">
    <source>
        <dbReference type="ARBA" id="ARBA00023201"/>
    </source>
</evidence>
<dbReference type="RefSeq" id="WP_008656913.1">
    <property type="nucleotide sequence ID" value="NZ_ANMO01000117.1"/>
</dbReference>
<reference evidence="12" key="1">
    <citation type="submission" date="2012-11" db="EMBL/GenBank/DDBJ databases">
        <title>Permanent draft genomes of Rhodopirellula europaea strain SH398 and 6C.</title>
        <authorList>
            <person name="Richter M."/>
            <person name="Richter-Heitmann T."/>
            <person name="Frank C."/>
            <person name="Harder J."/>
            <person name="Glockner F.O."/>
        </authorList>
    </citation>
    <scope>NUCLEOTIDE SEQUENCE</scope>
    <source>
        <strain evidence="12">6C</strain>
    </source>
</reference>